<dbReference type="Proteomes" id="UP001314263">
    <property type="component" value="Unassembled WGS sequence"/>
</dbReference>
<dbReference type="AlphaFoldDB" id="A0AAV1IEN4"/>
<protein>
    <recommendedName>
        <fullName evidence="3">Serine-threonine/tyrosine-protein kinase catalytic domain-containing protein</fullName>
    </recommendedName>
</protein>
<sequence>MLVTSIARTTQKPKKEIRMDPLWWHACYRSESHKYAFWPVPDSHNNKTLEIGQDCLKVHFVRLRVPEECPLAIANLYTACTMARAEDRPSASAIVRSLEDAVPSPTGAEDP</sequence>
<accession>A0AAV1IEN4</accession>
<dbReference type="EMBL" id="CAUYUE010000011">
    <property type="protein sequence ID" value="CAK0784647.1"/>
    <property type="molecule type" value="Genomic_DNA"/>
</dbReference>
<name>A0AAV1IEN4_9CHLO</name>
<evidence type="ECO:0000313" key="1">
    <source>
        <dbReference type="EMBL" id="CAK0784647.1"/>
    </source>
</evidence>
<reference evidence="1 2" key="1">
    <citation type="submission" date="2023-10" db="EMBL/GenBank/DDBJ databases">
        <authorList>
            <person name="Maclean D."/>
            <person name="Macfadyen A."/>
        </authorList>
    </citation>
    <scope>NUCLEOTIDE SEQUENCE [LARGE SCALE GENOMIC DNA]</scope>
</reference>
<organism evidence="1 2">
    <name type="scientific">Coccomyxa viridis</name>
    <dbReference type="NCBI Taxonomy" id="1274662"/>
    <lineage>
        <taxon>Eukaryota</taxon>
        <taxon>Viridiplantae</taxon>
        <taxon>Chlorophyta</taxon>
        <taxon>core chlorophytes</taxon>
        <taxon>Trebouxiophyceae</taxon>
        <taxon>Trebouxiophyceae incertae sedis</taxon>
        <taxon>Coccomyxaceae</taxon>
        <taxon>Coccomyxa</taxon>
    </lineage>
</organism>
<evidence type="ECO:0008006" key="3">
    <source>
        <dbReference type="Google" id="ProtNLM"/>
    </source>
</evidence>
<comment type="caution">
    <text evidence="1">The sequence shown here is derived from an EMBL/GenBank/DDBJ whole genome shotgun (WGS) entry which is preliminary data.</text>
</comment>
<keyword evidence="2" id="KW-1185">Reference proteome</keyword>
<evidence type="ECO:0000313" key="2">
    <source>
        <dbReference type="Proteomes" id="UP001314263"/>
    </source>
</evidence>
<proteinExistence type="predicted"/>
<gene>
    <name evidence="1" type="ORF">CVIRNUC_007851</name>
</gene>